<dbReference type="AlphaFoldDB" id="A0A2P2KXV7"/>
<keyword evidence="1" id="KW-0472">Membrane</keyword>
<evidence type="ECO:0000313" key="2">
    <source>
        <dbReference type="EMBL" id="MBX10550.1"/>
    </source>
</evidence>
<dbReference type="SUPFAM" id="SSF46934">
    <property type="entry name" value="UBA-like"/>
    <property type="match status" value="1"/>
</dbReference>
<feature type="transmembrane region" description="Helical" evidence="1">
    <location>
        <begin position="168"/>
        <end position="188"/>
    </location>
</feature>
<keyword evidence="1" id="KW-0812">Transmembrane</keyword>
<dbReference type="FunFam" id="1.10.8.10:FF:000056">
    <property type="entry name" value="Defective in cullin neddylation protein"/>
    <property type="match status" value="1"/>
</dbReference>
<organism evidence="2">
    <name type="scientific">Rhizophora mucronata</name>
    <name type="common">Asiatic mangrove</name>
    <dbReference type="NCBI Taxonomy" id="61149"/>
    <lineage>
        <taxon>Eukaryota</taxon>
        <taxon>Viridiplantae</taxon>
        <taxon>Streptophyta</taxon>
        <taxon>Embryophyta</taxon>
        <taxon>Tracheophyta</taxon>
        <taxon>Spermatophyta</taxon>
        <taxon>Magnoliopsida</taxon>
        <taxon>eudicotyledons</taxon>
        <taxon>Gunneridae</taxon>
        <taxon>Pentapetalae</taxon>
        <taxon>rosids</taxon>
        <taxon>fabids</taxon>
        <taxon>Malpighiales</taxon>
        <taxon>Rhizophoraceae</taxon>
        <taxon>Rhizophora</taxon>
    </lineage>
</organism>
<dbReference type="Gene3D" id="1.10.238.10">
    <property type="entry name" value="EF-hand"/>
    <property type="match status" value="1"/>
</dbReference>
<dbReference type="CDD" id="cd14350">
    <property type="entry name" value="UBA_DCNL"/>
    <property type="match status" value="1"/>
</dbReference>
<proteinExistence type="predicted"/>
<dbReference type="Pfam" id="PF14555">
    <property type="entry name" value="UBA_4"/>
    <property type="match status" value="1"/>
</dbReference>
<accession>A0A2P2KXV7</accession>
<keyword evidence="1" id="KW-1133">Transmembrane helix</keyword>
<sequence length="214" mass="25243">MHKLSRGNRDKLQQFINITGASDKVALQALKASDWHLEGAFDVFYSQPHIRTFTDFRHLEELYKRYKDPYSDMVLVDGITLLCNDLQVDPQDIVMVCMHLNVPYSSFWAYLSCLRIHIHVWILVHICIERMRGGARKGESAVRYIHLHLKDLACLTLTKQSMEWRRSWLTSITYILVYSFKWFGMQQWNVCSEALMLLFLKPAVVYVFVLLFFN</sequence>
<reference evidence="2" key="1">
    <citation type="submission" date="2018-02" db="EMBL/GenBank/DDBJ databases">
        <title>Rhizophora mucronata_Transcriptome.</title>
        <authorList>
            <person name="Meera S.P."/>
            <person name="Sreeshan A."/>
            <person name="Augustine A."/>
        </authorList>
    </citation>
    <scope>NUCLEOTIDE SEQUENCE</scope>
    <source>
        <tissue evidence="2">Leaf</tissue>
    </source>
</reference>
<dbReference type="EMBL" id="GGEC01030066">
    <property type="protein sequence ID" value="MBX10550.1"/>
    <property type="molecule type" value="Transcribed_RNA"/>
</dbReference>
<feature type="transmembrane region" description="Helical" evidence="1">
    <location>
        <begin position="194"/>
        <end position="213"/>
    </location>
</feature>
<name>A0A2P2KXV7_RHIMU</name>
<evidence type="ECO:0000256" key="1">
    <source>
        <dbReference type="SAM" id="Phobius"/>
    </source>
</evidence>
<dbReference type="InterPro" id="IPR009060">
    <property type="entry name" value="UBA-like_sf"/>
</dbReference>
<dbReference type="Gene3D" id="1.10.8.10">
    <property type="entry name" value="DNA helicase RuvA subunit, C-terminal domain"/>
    <property type="match status" value="1"/>
</dbReference>
<protein>
    <submittedName>
        <fullName evidence="2">Defective in cullin neddylation protein</fullName>
    </submittedName>
</protein>